<dbReference type="PANTHER" id="PTHR43744">
    <property type="entry name" value="ABC TRANSPORTER PERMEASE PROTEIN MG189-RELATED-RELATED"/>
    <property type="match status" value="1"/>
</dbReference>
<dbReference type="PANTHER" id="PTHR43744:SF8">
    <property type="entry name" value="SN-GLYCEROL-3-PHOSPHATE TRANSPORT SYSTEM PERMEASE PROTEIN UGPE"/>
    <property type="match status" value="1"/>
</dbReference>
<dbReference type="PROSITE" id="PS50928">
    <property type="entry name" value="ABC_TM1"/>
    <property type="match status" value="1"/>
</dbReference>
<dbReference type="Proteomes" id="UP000095651">
    <property type="component" value="Unassembled WGS sequence"/>
</dbReference>
<organism evidence="9 10">
    <name type="scientific">Hungatella hathewayi</name>
    <dbReference type="NCBI Taxonomy" id="154046"/>
    <lineage>
        <taxon>Bacteria</taxon>
        <taxon>Bacillati</taxon>
        <taxon>Bacillota</taxon>
        <taxon>Clostridia</taxon>
        <taxon>Lachnospirales</taxon>
        <taxon>Lachnospiraceae</taxon>
        <taxon>Hungatella</taxon>
    </lineage>
</organism>
<evidence type="ECO:0000259" key="8">
    <source>
        <dbReference type="PROSITE" id="PS50928"/>
    </source>
</evidence>
<feature type="transmembrane region" description="Helical" evidence="7">
    <location>
        <begin position="82"/>
        <end position="106"/>
    </location>
</feature>
<dbReference type="GO" id="GO:0005886">
    <property type="term" value="C:plasma membrane"/>
    <property type="evidence" value="ECO:0007669"/>
    <property type="project" value="UniProtKB-SubCell"/>
</dbReference>
<evidence type="ECO:0000313" key="10">
    <source>
        <dbReference type="Proteomes" id="UP000095651"/>
    </source>
</evidence>
<keyword evidence="3" id="KW-1003">Cell membrane</keyword>
<dbReference type="GO" id="GO:0055085">
    <property type="term" value="P:transmembrane transport"/>
    <property type="evidence" value="ECO:0007669"/>
    <property type="project" value="InterPro"/>
</dbReference>
<accession>A0A174H2K8</accession>
<dbReference type="CDD" id="cd06261">
    <property type="entry name" value="TM_PBP2"/>
    <property type="match status" value="1"/>
</dbReference>
<feature type="transmembrane region" description="Helical" evidence="7">
    <location>
        <begin position="255"/>
        <end position="275"/>
    </location>
</feature>
<comment type="subcellular location">
    <subcellularLocation>
        <location evidence="1 7">Cell membrane</location>
        <topology evidence="1 7">Multi-pass membrane protein</topology>
    </subcellularLocation>
</comment>
<feature type="transmembrane region" description="Helical" evidence="7">
    <location>
        <begin position="152"/>
        <end position="175"/>
    </location>
</feature>
<feature type="transmembrane region" description="Helical" evidence="7">
    <location>
        <begin position="118"/>
        <end position="140"/>
    </location>
</feature>
<dbReference type="SUPFAM" id="SSF161098">
    <property type="entry name" value="MetI-like"/>
    <property type="match status" value="1"/>
</dbReference>
<evidence type="ECO:0000256" key="1">
    <source>
        <dbReference type="ARBA" id="ARBA00004651"/>
    </source>
</evidence>
<dbReference type="EMBL" id="CYZE01000009">
    <property type="protein sequence ID" value="CUO67279.1"/>
    <property type="molecule type" value="Genomic_DNA"/>
</dbReference>
<evidence type="ECO:0000256" key="3">
    <source>
        <dbReference type="ARBA" id="ARBA00022475"/>
    </source>
</evidence>
<dbReference type="InterPro" id="IPR035906">
    <property type="entry name" value="MetI-like_sf"/>
</dbReference>
<dbReference type="InterPro" id="IPR000515">
    <property type="entry name" value="MetI-like"/>
</dbReference>
<evidence type="ECO:0000256" key="7">
    <source>
        <dbReference type="RuleBase" id="RU363032"/>
    </source>
</evidence>
<comment type="similarity">
    <text evidence="7">Belongs to the binding-protein-dependent transport system permease family.</text>
</comment>
<evidence type="ECO:0000313" key="9">
    <source>
        <dbReference type="EMBL" id="CUO67279.1"/>
    </source>
</evidence>
<evidence type="ECO:0000256" key="4">
    <source>
        <dbReference type="ARBA" id="ARBA00022692"/>
    </source>
</evidence>
<evidence type="ECO:0000256" key="2">
    <source>
        <dbReference type="ARBA" id="ARBA00022448"/>
    </source>
</evidence>
<dbReference type="Gene3D" id="1.10.3720.10">
    <property type="entry name" value="MetI-like"/>
    <property type="match status" value="1"/>
</dbReference>
<reference evidence="9 10" key="1">
    <citation type="submission" date="2015-09" db="EMBL/GenBank/DDBJ databases">
        <authorList>
            <consortium name="Pathogen Informatics"/>
        </authorList>
    </citation>
    <scope>NUCLEOTIDE SEQUENCE [LARGE SCALE GENOMIC DNA]</scope>
    <source>
        <strain evidence="9 10">2789STDY5608850</strain>
    </source>
</reference>
<dbReference type="Pfam" id="PF00528">
    <property type="entry name" value="BPD_transp_1"/>
    <property type="match status" value="1"/>
</dbReference>
<dbReference type="AlphaFoldDB" id="A0A174H2K8"/>
<proteinExistence type="inferred from homology"/>
<keyword evidence="6 7" id="KW-0472">Membrane</keyword>
<gene>
    <name evidence="9" type="primary">ycjP_66</name>
    <name evidence="9" type="ORF">ERS852407_03571</name>
</gene>
<protein>
    <submittedName>
        <fullName evidence="9">Putative ABC transporter permease protein ORF2</fullName>
    </submittedName>
</protein>
<feature type="transmembrane region" description="Helical" evidence="7">
    <location>
        <begin position="20"/>
        <end position="45"/>
    </location>
</feature>
<keyword evidence="4 7" id="KW-0812">Transmembrane</keyword>
<keyword evidence="2 7" id="KW-0813">Transport</keyword>
<name>A0A174H2K8_9FIRM</name>
<evidence type="ECO:0000256" key="5">
    <source>
        <dbReference type="ARBA" id="ARBA00022989"/>
    </source>
</evidence>
<evidence type="ECO:0000256" key="6">
    <source>
        <dbReference type="ARBA" id="ARBA00023136"/>
    </source>
</evidence>
<keyword evidence="5 7" id="KW-1133">Transmembrane helix</keyword>
<sequence length="291" mass="32793">MKSMSTDTAAVKRKWNGDDWVRITIRLILIIFAVVYIYPIIFAGITSFKTLPEFYTNIWAMPQKFLYRNYVDAFYTGKIGEYFFNSVLIAVLSIVSIQIISTMAAYALTRLKIPHTNLILLLFFALQILPTETIIIPLYVEMTKIGLMRIQYVPIILAYVGWSIPGSTIILKNFFDTVPQELLEAARIDGCGEIRSLFKITLPLMKSAICTVATMNLNFVWGELMWAQISTLLTDKGLPLTVGLLNFKGQISTNWPQLCAAIIIVVLPLYTLFLFTQKYFIAGLTAGGVKG</sequence>
<feature type="domain" description="ABC transmembrane type-1" evidence="8">
    <location>
        <begin position="83"/>
        <end position="276"/>
    </location>
</feature>